<evidence type="ECO:0000313" key="1">
    <source>
        <dbReference type="EMBL" id="WAT03172.1"/>
    </source>
</evidence>
<gene>
    <name evidence="1" type="ORF">O1V66_21030</name>
</gene>
<sequence>MKPVPFKATAGAIAMVLRRKSLREFPVFLDDIAGVVLTRKWWNLLYAYDQRADLLISSKLSWKNM</sequence>
<keyword evidence="2" id="KW-1185">Reference proteome</keyword>
<proteinExistence type="predicted"/>
<reference evidence="1" key="1">
    <citation type="submission" date="2022-12" db="EMBL/GenBank/DDBJ databases">
        <title>Complete genome sequence of an Australian strain of Rouxiella badensis DAR84756 and resolution of the R. badensis DSM100043 and R. chamberiensis DSM28324 genomes.</title>
        <authorList>
            <person name="Paul S."/>
            <person name="Anderson P.J."/>
            <person name="Maynard G."/>
            <person name="Dyall-Smith M."/>
            <person name="Kudinha T."/>
        </authorList>
    </citation>
    <scope>NUCLEOTIDE SEQUENCE</scope>
    <source>
        <strain evidence="1">DSM 28324</strain>
    </source>
</reference>
<protein>
    <submittedName>
        <fullName evidence="1">Uncharacterized protein</fullName>
    </submittedName>
</protein>
<organism evidence="1 2">
    <name type="scientific">Rouxiella chamberiensis</name>
    <dbReference type="NCBI Taxonomy" id="1513468"/>
    <lineage>
        <taxon>Bacteria</taxon>
        <taxon>Pseudomonadati</taxon>
        <taxon>Pseudomonadota</taxon>
        <taxon>Gammaproteobacteria</taxon>
        <taxon>Enterobacterales</taxon>
        <taxon>Yersiniaceae</taxon>
        <taxon>Rouxiella</taxon>
    </lineage>
</organism>
<accession>A0ABY7HUQ9</accession>
<dbReference type="Proteomes" id="UP001164712">
    <property type="component" value="Chromosome"/>
</dbReference>
<name>A0ABY7HUQ9_9GAMM</name>
<dbReference type="EMBL" id="CP114058">
    <property type="protein sequence ID" value="WAT03172.1"/>
    <property type="molecule type" value="Genomic_DNA"/>
</dbReference>
<dbReference type="RefSeq" id="WP_187329840.1">
    <property type="nucleotide sequence ID" value="NZ_CP114058.1"/>
</dbReference>
<evidence type="ECO:0000313" key="2">
    <source>
        <dbReference type="Proteomes" id="UP001164712"/>
    </source>
</evidence>